<feature type="domain" description="CN hydrolase" evidence="2">
    <location>
        <begin position="1"/>
        <end position="245"/>
    </location>
</feature>
<protein>
    <submittedName>
        <fullName evidence="3">Carbon-nitrogen hydrolase family protein</fullName>
    </submittedName>
</protein>
<dbReference type="SUPFAM" id="SSF56317">
    <property type="entry name" value="Carbon-nitrogen hydrolase"/>
    <property type="match status" value="1"/>
</dbReference>
<dbReference type="OrthoDB" id="9811121at2"/>
<dbReference type="PROSITE" id="PS50263">
    <property type="entry name" value="CN_HYDROLASE"/>
    <property type="match status" value="1"/>
</dbReference>
<gene>
    <name evidence="3" type="ORF">ELQ94_02635</name>
</gene>
<comment type="caution">
    <text evidence="3">The sequence shown here is derived from an EMBL/GenBank/DDBJ whole genome shotgun (WGS) entry which is preliminary data.</text>
</comment>
<dbReference type="PROSITE" id="PS01227">
    <property type="entry name" value="UPF0012"/>
    <property type="match status" value="1"/>
</dbReference>
<dbReference type="InterPro" id="IPR003010">
    <property type="entry name" value="C-N_Hydrolase"/>
</dbReference>
<sequence length="266" mass="27604">MRVALAQIVSTEDVAANLLLVEEVAARAAEQGADLVVFPEATMRAFGHPLREIAEPIDGPWGTGVVSIARRLDTTIVVGMFTPGEGGRVRNTLLLAGPDATSSYDKVHLFDAFGFLESRTVEPGTTAVTAEVAGTTIGLATCYDIRFPDLFVASARAGARVQIVCASWGAGPGKAAQWELLARSRAIDTTSVVVAVGQGDPRAAGVDAVADAPTGIGHSVVVSPFGEVLHALGADPDLLVVDLDLSAVDDARRTLPVLDNRVDGLV</sequence>
<dbReference type="InterPro" id="IPR036526">
    <property type="entry name" value="C-N_Hydrolase_sf"/>
</dbReference>
<evidence type="ECO:0000259" key="2">
    <source>
        <dbReference type="PROSITE" id="PS50263"/>
    </source>
</evidence>
<comment type="similarity">
    <text evidence="1">Belongs to the carbon-nitrogen hydrolase superfamily. NIT1/NIT2 family.</text>
</comment>
<dbReference type="GO" id="GO:0016787">
    <property type="term" value="F:hydrolase activity"/>
    <property type="evidence" value="ECO:0007669"/>
    <property type="project" value="UniProtKB-KW"/>
</dbReference>
<dbReference type="InterPro" id="IPR001110">
    <property type="entry name" value="UPF0012_CS"/>
</dbReference>
<proteinExistence type="inferred from homology"/>
<evidence type="ECO:0000256" key="1">
    <source>
        <dbReference type="ARBA" id="ARBA00010613"/>
    </source>
</evidence>
<dbReference type="AlphaFoldDB" id="A0A3S1CUH6"/>
<dbReference type="Pfam" id="PF00795">
    <property type="entry name" value="CN_hydrolase"/>
    <property type="match status" value="1"/>
</dbReference>
<dbReference type="CDD" id="cd07581">
    <property type="entry name" value="nitrilase_3"/>
    <property type="match status" value="1"/>
</dbReference>
<dbReference type="PANTHER" id="PTHR23088:SF27">
    <property type="entry name" value="DEAMINATED GLUTATHIONE AMIDASE"/>
    <property type="match status" value="1"/>
</dbReference>
<organism evidence="3 4">
    <name type="scientific">Labedella endophytica</name>
    <dbReference type="NCBI Taxonomy" id="1523160"/>
    <lineage>
        <taxon>Bacteria</taxon>
        <taxon>Bacillati</taxon>
        <taxon>Actinomycetota</taxon>
        <taxon>Actinomycetes</taxon>
        <taxon>Micrococcales</taxon>
        <taxon>Microbacteriaceae</taxon>
        <taxon>Labedella</taxon>
    </lineage>
</organism>
<evidence type="ECO:0000313" key="3">
    <source>
        <dbReference type="EMBL" id="RUR03456.1"/>
    </source>
</evidence>
<keyword evidence="3" id="KW-0378">Hydrolase</keyword>
<accession>A0A3S1CUH6</accession>
<keyword evidence="4" id="KW-1185">Reference proteome</keyword>
<dbReference type="RefSeq" id="WP_127046862.1">
    <property type="nucleotide sequence ID" value="NZ_RZGZ01000001.1"/>
</dbReference>
<reference evidence="3 4" key="1">
    <citation type="submission" date="2018-12" db="EMBL/GenBank/DDBJ databases">
        <authorList>
            <person name="Li F."/>
        </authorList>
    </citation>
    <scope>NUCLEOTIDE SEQUENCE [LARGE SCALE GENOMIC DNA]</scope>
    <source>
        <strain evidence="3 4">EGI 6500705</strain>
    </source>
</reference>
<dbReference type="PANTHER" id="PTHR23088">
    <property type="entry name" value="NITRILASE-RELATED"/>
    <property type="match status" value="1"/>
</dbReference>
<dbReference type="EMBL" id="RZGZ01000001">
    <property type="protein sequence ID" value="RUR03456.1"/>
    <property type="molecule type" value="Genomic_DNA"/>
</dbReference>
<dbReference type="Proteomes" id="UP000274909">
    <property type="component" value="Unassembled WGS sequence"/>
</dbReference>
<dbReference type="Gene3D" id="3.60.110.10">
    <property type="entry name" value="Carbon-nitrogen hydrolase"/>
    <property type="match status" value="1"/>
</dbReference>
<evidence type="ECO:0000313" key="4">
    <source>
        <dbReference type="Proteomes" id="UP000274909"/>
    </source>
</evidence>
<name>A0A3S1CUH6_9MICO</name>